<proteinExistence type="inferred from homology"/>
<feature type="compositionally biased region" description="Polar residues" evidence="2">
    <location>
        <begin position="159"/>
        <end position="181"/>
    </location>
</feature>
<dbReference type="GO" id="GO:0030422">
    <property type="term" value="P:siRNA processing"/>
    <property type="evidence" value="ECO:0007669"/>
    <property type="project" value="TreeGrafter"/>
</dbReference>
<dbReference type="EC" id="2.7.7.48" evidence="1"/>
<dbReference type="GO" id="GO:0003968">
    <property type="term" value="F:RNA-directed RNA polymerase activity"/>
    <property type="evidence" value="ECO:0007669"/>
    <property type="project" value="UniProtKB-KW"/>
</dbReference>
<comment type="caution">
    <text evidence="4">The sequence shown here is derived from an EMBL/GenBank/DDBJ whole genome shotgun (WGS) entry which is preliminary data.</text>
</comment>
<dbReference type="GO" id="GO:0003723">
    <property type="term" value="F:RNA binding"/>
    <property type="evidence" value="ECO:0007669"/>
    <property type="project" value="UniProtKB-KW"/>
</dbReference>
<dbReference type="GO" id="GO:0031380">
    <property type="term" value="C:nuclear RNA-directed RNA polymerase complex"/>
    <property type="evidence" value="ECO:0007669"/>
    <property type="project" value="TreeGrafter"/>
</dbReference>
<keyword evidence="5" id="KW-1185">Reference proteome</keyword>
<dbReference type="EMBL" id="JASNWA010000008">
    <property type="protein sequence ID" value="KAK3171617.1"/>
    <property type="molecule type" value="Genomic_DNA"/>
</dbReference>
<dbReference type="PANTHER" id="PTHR23079">
    <property type="entry name" value="RNA-DEPENDENT RNA POLYMERASE"/>
    <property type="match status" value="1"/>
</dbReference>
<gene>
    <name evidence="4" type="ORF">OEA41_003701</name>
</gene>
<dbReference type="Proteomes" id="UP001276659">
    <property type="component" value="Unassembled WGS sequence"/>
</dbReference>
<dbReference type="Gene3D" id="1.10.8.790">
    <property type="entry name" value="RNA-dependent RNA polymerase, slab domain, helical subdomain-like"/>
    <property type="match status" value="1"/>
</dbReference>
<evidence type="ECO:0000256" key="2">
    <source>
        <dbReference type="SAM" id="MobiDB-lite"/>
    </source>
</evidence>
<evidence type="ECO:0000313" key="5">
    <source>
        <dbReference type="Proteomes" id="UP001276659"/>
    </source>
</evidence>
<reference evidence="4" key="1">
    <citation type="submission" date="2022-11" db="EMBL/GenBank/DDBJ databases">
        <title>Chromosomal genome sequence assembly and mating type (MAT) locus characterization of the leprose asexual lichenized fungus Lepraria neglecta (Nyl.) Erichsen.</title>
        <authorList>
            <person name="Allen J.L."/>
            <person name="Pfeffer B."/>
        </authorList>
    </citation>
    <scope>NUCLEOTIDE SEQUENCE</scope>
    <source>
        <strain evidence="4">Allen 5258</strain>
    </source>
</reference>
<feature type="region of interest" description="Disordered" evidence="2">
    <location>
        <begin position="129"/>
        <end position="288"/>
    </location>
</feature>
<keyword evidence="1" id="KW-0548">Nucleotidyltransferase</keyword>
<feature type="domain" description="RDRP core" evidence="3">
    <location>
        <begin position="570"/>
        <end position="1228"/>
    </location>
</feature>
<keyword evidence="1" id="KW-0808">Transferase</keyword>
<evidence type="ECO:0000259" key="3">
    <source>
        <dbReference type="Pfam" id="PF05183"/>
    </source>
</evidence>
<evidence type="ECO:0000313" key="4">
    <source>
        <dbReference type="EMBL" id="KAK3171617.1"/>
    </source>
</evidence>
<comment type="catalytic activity">
    <reaction evidence="1">
        <text>RNA(n) + a ribonucleoside 5'-triphosphate = RNA(n+1) + diphosphate</text>
        <dbReference type="Rhea" id="RHEA:21248"/>
        <dbReference type="Rhea" id="RHEA-COMP:14527"/>
        <dbReference type="Rhea" id="RHEA-COMP:17342"/>
        <dbReference type="ChEBI" id="CHEBI:33019"/>
        <dbReference type="ChEBI" id="CHEBI:61557"/>
        <dbReference type="ChEBI" id="CHEBI:140395"/>
        <dbReference type="EC" id="2.7.7.48"/>
    </reaction>
</comment>
<accession>A0AAD9Z7H2</accession>
<organism evidence="4 5">
    <name type="scientific">Lepraria neglecta</name>
    <dbReference type="NCBI Taxonomy" id="209136"/>
    <lineage>
        <taxon>Eukaryota</taxon>
        <taxon>Fungi</taxon>
        <taxon>Dikarya</taxon>
        <taxon>Ascomycota</taxon>
        <taxon>Pezizomycotina</taxon>
        <taxon>Lecanoromycetes</taxon>
        <taxon>OSLEUM clade</taxon>
        <taxon>Lecanoromycetidae</taxon>
        <taxon>Lecanorales</taxon>
        <taxon>Lecanorineae</taxon>
        <taxon>Stereocaulaceae</taxon>
        <taxon>Lepraria</taxon>
    </lineage>
</organism>
<sequence>MKADGGIEKLKQSLSAKWGIQFPVRDSTWSPSRSNLSLVEEKILTRIQFLYFRDGALHHAIEQFEKHAFTLYPQWQFKPRAEVDVLPPREYNTLKKDFLHKRDQLDRDAIKQLTEGLWHQLNQVADRVKKGEKFPMPTVEKPKASSTKRTPKIDRSHRQSFLTQWLRNKSEPNATMTASHASSDDFQDEDMVDIFNEVTRAPILTSREETTSKPRRTSPQTSPTNDKFETPPSTPPKTKNIGLGIDALGSRLPDSSNHKRPELVPVTNRKRSFPEPMKPSMPRQVSRDTRSRIAYNIDHLAPTAKPVDQMNVAGPTPPLEDKPYFTGPLRMDRSFESMSSSMTSASPAWTSPNTSFCTDSLTTSFSSTTDDTDTTIRSSFTKPGSSLFSGNSTLQSETNAVAWDKINQAKVSVGKSVSDHMDVDSESTVTYTTAVESNVESNKSGKLEVKTTSDSDVESLLVERLLSHSPFATQLPEKYPAPPFRQLYEITRVSTHCRLDLSLFSTCMNPIESYEEFWSTLSKIVRIHGMSMPERSSLTAWHRAGLDFEKVALTGTLKMLNESKGTVFAFALHPLRVESSHRLSRQFGSDRFCVIGMSGLGPESLPLYLKAHAAAARGAVIKWLIDTEHHLLGRTWRAFYTNVIKNKPLGSDKPKHRVYFFAENGTGFRQGPRIGETDPRVLDRPRVSVRELIQWFMPTKLNESQPALKFFARLALGVSSTIPTVEFTPSEIFRSDDARADAPCQRRLNFWRSDKKKRCIKPSKSNAPVMNDGCARISRKAALGIADSLGLDSVPCVFQGRIGGAKGMWMIDVFDETPCPHGRNYWIEVTDSQLKFEGHATDAMYPVPARVTFEVNDYPKRLTPSSLNFQLLPILEDRKVPAKVFMNLLEKDLTARIAELEVAMDSGLGLHRWNQANFPVTEERARYGGIEMQGGLPLSRAERINWFVEHGFEPKTCQYLKNQLFKAIMAYCLRLENKMKIGLPESTYAFMIADPLAVLEANEVHIAFSTAFKDHKTGVDQIMLHDIDVLVARSPAYLPSDIQKVRAVFKPELQLYKDVIVFPSKGSVALASKLSGGDYDGDKAWICWDSDIVGPFENADVPLHPELEFYGIEKDDTKVADLSLHQDYTDRFLRHAFNLNLQMSMLGICSQYHEAYCYRARAIDSPQALSIGMLIGNLVDSAKGGFKFDEAKWAAFKKKNKLPMTLPKPAYKDKNKERPTKHLIDHLVFVTAKNTREDVLRKFTEHFQEVSPRDDDLFRIRNEAHEDAKSNKDLAKILANLEVGLRTINTYWKQHVRVDQDDDGTRPTTKSDASSFRTVVERCREDFLRLSPTLDAPPTSDRIGIWQRDHSAGRASHWDLLKASLAFYRYFSSTFVWHIAGVELGEIKAMARGRGTYRAVVGEVFEAFKLDPKVVDGAMRREMLEREGGGNGEAEDEFYEFGDFDIDVDGL</sequence>
<dbReference type="PANTHER" id="PTHR23079:SF14">
    <property type="entry name" value="RNA-DEPENDENT RNA POLYMERASE"/>
    <property type="match status" value="1"/>
</dbReference>
<evidence type="ECO:0000256" key="1">
    <source>
        <dbReference type="RuleBase" id="RU363098"/>
    </source>
</evidence>
<protein>
    <recommendedName>
        <fullName evidence="1">RNA-dependent RNA polymerase</fullName>
        <ecNumber evidence="1">2.7.7.48</ecNumber>
    </recommendedName>
</protein>
<comment type="similarity">
    <text evidence="1">Belongs to the RdRP family.</text>
</comment>
<dbReference type="InterPro" id="IPR007855">
    <property type="entry name" value="RDRP"/>
</dbReference>
<name>A0AAD9Z7H2_9LECA</name>
<keyword evidence="1" id="KW-0694">RNA-binding</keyword>
<keyword evidence="1" id="KW-0696">RNA-directed RNA polymerase</keyword>
<dbReference type="Pfam" id="PF05183">
    <property type="entry name" value="RdRP"/>
    <property type="match status" value="1"/>
</dbReference>
<dbReference type="InterPro" id="IPR057596">
    <property type="entry name" value="RDRP_core"/>
</dbReference>